<proteinExistence type="inferred from homology"/>
<evidence type="ECO:0000313" key="3">
    <source>
        <dbReference type="EMBL" id="KAK7111214.1"/>
    </source>
</evidence>
<dbReference type="PANTHER" id="PTHR34256:SF1">
    <property type="entry name" value="UPF0561 PROTEIN C2ORF68"/>
    <property type="match status" value="1"/>
</dbReference>
<evidence type="ECO:0000313" key="4">
    <source>
        <dbReference type="Proteomes" id="UP001374579"/>
    </source>
</evidence>
<keyword evidence="4" id="KW-1185">Reference proteome</keyword>
<gene>
    <name evidence="3" type="ORF">V1264_010886</name>
</gene>
<sequence length="127" mass="14803">MATARINMQHGFMKSIIKNQVDRDNYDKEVRAKQEPTAPLPRLKQSKDRHKKPEQQVYVPPCLKKENRQQLFLLEFEDRNGQIYTVDVFTDDKAEGLARLVGNDCSLKPAYVSALAQRIQQEMDKRL</sequence>
<dbReference type="AlphaFoldDB" id="A0AAN9GKA8"/>
<accession>A0AAN9GKA8</accession>
<dbReference type="Pfam" id="PF10573">
    <property type="entry name" value="UPF0561"/>
    <property type="match status" value="1"/>
</dbReference>
<evidence type="ECO:0000256" key="2">
    <source>
        <dbReference type="SAM" id="MobiDB-lite"/>
    </source>
</evidence>
<protein>
    <submittedName>
        <fullName evidence="3">Uncharacterized protein</fullName>
    </submittedName>
</protein>
<evidence type="ECO:0000256" key="1">
    <source>
        <dbReference type="ARBA" id="ARBA00006905"/>
    </source>
</evidence>
<dbReference type="EMBL" id="JBAMIC010000002">
    <property type="protein sequence ID" value="KAK7111214.1"/>
    <property type="molecule type" value="Genomic_DNA"/>
</dbReference>
<feature type="region of interest" description="Disordered" evidence="2">
    <location>
        <begin position="24"/>
        <end position="59"/>
    </location>
</feature>
<reference evidence="3 4" key="1">
    <citation type="submission" date="2024-02" db="EMBL/GenBank/DDBJ databases">
        <title>Chromosome-scale genome assembly of the rough periwinkle Littorina saxatilis.</title>
        <authorList>
            <person name="De Jode A."/>
            <person name="Faria R."/>
            <person name="Formenti G."/>
            <person name="Sims Y."/>
            <person name="Smith T.P."/>
            <person name="Tracey A."/>
            <person name="Wood J.M.D."/>
            <person name="Zagrodzka Z.B."/>
            <person name="Johannesson K."/>
            <person name="Butlin R.K."/>
            <person name="Leder E.H."/>
        </authorList>
    </citation>
    <scope>NUCLEOTIDE SEQUENCE [LARGE SCALE GENOMIC DNA]</scope>
    <source>
        <strain evidence="3">Snail1</strain>
        <tissue evidence="3">Muscle</tissue>
    </source>
</reference>
<feature type="compositionally biased region" description="Basic and acidic residues" evidence="2">
    <location>
        <begin position="24"/>
        <end position="34"/>
    </location>
</feature>
<comment type="caution">
    <text evidence="3">The sequence shown here is derived from an EMBL/GenBank/DDBJ whole genome shotgun (WGS) entry which is preliminary data.</text>
</comment>
<dbReference type="Proteomes" id="UP001374579">
    <property type="component" value="Unassembled WGS sequence"/>
</dbReference>
<dbReference type="PANTHER" id="PTHR34256">
    <property type="entry name" value="UPF0561 PROTEIN C2ORF68"/>
    <property type="match status" value="1"/>
</dbReference>
<dbReference type="InterPro" id="IPR018888">
    <property type="entry name" value="UPF0561"/>
</dbReference>
<comment type="similarity">
    <text evidence="1">Belongs to the UPF0561 family.</text>
</comment>
<organism evidence="3 4">
    <name type="scientific">Littorina saxatilis</name>
    <dbReference type="NCBI Taxonomy" id="31220"/>
    <lineage>
        <taxon>Eukaryota</taxon>
        <taxon>Metazoa</taxon>
        <taxon>Spiralia</taxon>
        <taxon>Lophotrochozoa</taxon>
        <taxon>Mollusca</taxon>
        <taxon>Gastropoda</taxon>
        <taxon>Caenogastropoda</taxon>
        <taxon>Littorinimorpha</taxon>
        <taxon>Littorinoidea</taxon>
        <taxon>Littorinidae</taxon>
        <taxon>Littorina</taxon>
    </lineage>
</organism>
<name>A0AAN9GKA8_9CAEN</name>